<organism evidence="1 2">
    <name type="scientific">Tessaracoccus oleiagri</name>
    <dbReference type="NCBI Taxonomy" id="686624"/>
    <lineage>
        <taxon>Bacteria</taxon>
        <taxon>Bacillati</taxon>
        <taxon>Actinomycetota</taxon>
        <taxon>Actinomycetes</taxon>
        <taxon>Propionibacteriales</taxon>
        <taxon>Propionibacteriaceae</taxon>
        <taxon>Tessaracoccus</taxon>
    </lineage>
</organism>
<dbReference type="RefSeq" id="WP_093248645.1">
    <property type="nucleotide sequence ID" value="NZ_FNGP01000001.1"/>
</dbReference>
<dbReference type="Proteomes" id="UP000199475">
    <property type="component" value="Unassembled WGS sequence"/>
</dbReference>
<evidence type="ECO:0000313" key="2">
    <source>
        <dbReference type="Proteomes" id="UP000199475"/>
    </source>
</evidence>
<gene>
    <name evidence="1" type="ORF">SAMN04488242_0506</name>
</gene>
<reference evidence="1 2" key="1">
    <citation type="submission" date="2016-10" db="EMBL/GenBank/DDBJ databases">
        <authorList>
            <person name="de Groot N.N."/>
        </authorList>
    </citation>
    <scope>NUCLEOTIDE SEQUENCE [LARGE SCALE GENOMIC DNA]</scope>
    <source>
        <strain evidence="1 2">CGMCC 1.9159</strain>
    </source>
</reference>
<dbReference type="EMBL" id="FNGP01000001">
    <property type="protein sequence ID" value="SDL16070.1"/>
    <property type="molecule type" value="Genomic_DNA"/>
</dbReference>
<evidence type="ECO:0000313" key="1">
    <source>
        <dbReference type="EMBL" id="SDL16070.1"/>
    </source>
</evidence>
<protein>
    <submittedName>
        <fullName evidence="1">Uncharacterized protein</fullName>
    </submittedName>
</protein>
<proteinExistence type="predicted"/>
<accession>A0A1G9HT03</accession>
<keyword evidence="2" id="KW-1185">Reference proteome</keyword>
<sequence length="113" mass="12632">MTDYDTLAFRASWFKAQEEKLEAAADELACISADLLAIDYDWQESYRFAPFRDAYDEMRTALTSGPAGADEGVALLNDLRSGVVDTGREYLRTEAQNAGIAREIETLIEELDL</sequence>
<name>A0A1G9HT03_9ACTN</name>
<dbReference type="AlphaFoldDB" id="A0A1G9HT03"/>
<dbReference type="STRING" id="686624.SAMN04488242_0506"/>